<dbReference type="SUPFAM" id="SSF57196">
    <property type="entry name" value="EGF/Laminin"/>
    <property type="match status" value="3"/>
</dbReference>
<evidence type="ECO:0000256" key="1">
    <source>
        <dbReference type="ARBA" id="ARBA00022536"/>
    </source>
</evidence>
<dbReference type="SMART" id="SM00181">
    <property type="entry name" value="EGF"/>
    <property type="match status" value="3"/>
</dbReference>
<keyword evidence="8" id="KW-1133">Transmembrane helix</keyword>
<dbReference type="PROSITE" id="PS00022">
    <property type="entry name" value="EGF_1"/>
    <property type="match status" value="2"/>
</dbReference>
<feature type="repeat" description="WD" evidence="7">
    <location>
        <begin position="228"/>
        <end position="268"/>
    </location>
</feature>
<feature type="repeat" description="WD" evidence="7">
    <location>
        <begin position="99"/>
        <end position="125"/>
    </location>
</feature>
<dbReference type="Gene3D" id="2.10.25.10">
    <property type="entry name" value="Laminin"/>
    <property type="match status" value="2"/>
</dbReference>
<protein>
    <recommendedName>
        <fullName evidence="10">EGF-like domain-containing protein</fullName>
    </recommendedName>
</protein>
<evidence type="ECO:0000256" key="5">
    <source>
        <dbReference type="ARBA" id="ARBA00023157"/>
    </source>
</evidence>
<keyword evidence="3 9" id="KW-0732">Signal</keyword>
<dbReference type="OrthoDB" id="283575at2759"/>
<keyword evidence="5 6" id="KW-1015">Disulfide bond</keyword>
<keyword evidence="1 6" id="KW-0245">EGF-like domain</keyword>
<comment type="caution">
    <text evidence="6">Lacks conserved residue(s) required for the propagation of feature annotation.</text>
</comment>
<dbReference type="InterPro" id="IPR001680">
    <property type="entry name" value="WD40_rpt"/>
</dbReference>
<evidence type="ECO:0000259" key="10">
    <source>
        <dbReference type="PROSITE" id="PS50026"/>
    </source>
</evidence>
<dbReference type="EMBL" id="CAJNOC010002454">
    <property type="protein sequence ID" value="CAF0934104.1"/>
    <property type="molecule type" value="Genomic_DNA"/>
</dbReference>
<evidence type="ECO:0000313" key="12">
    <source>
        <dbReference type="Proteomes" id="UP000663879"/>
    </source>
</evidence>
<name>A0A814BY44_9BILA</name>
<evidence type="ECO:0000256" key="8">
    <source>
        <dbReference type="SAM" id="Phobius"/>
    </source>
</evidence>
<dbReference type="PANTHER" id="PTHR24049">
    <property type="entry name" value="CRUMBS FAMILY MEMBER"/>
    <property type="match status" value="1"/>
</dbReference>
<feature type="disulfide bond" evidence="6">
    <location>
        <begin position="387"/>
        <end position="397"/>
    </location>
</feature>
<dbReference type="PROSITE" id="PS50294">
    <property type="entry name" value="WD_REPEATS_REGION"/>
    <property type="match status" value="1"/>
</dbReference>
<reference evidence="11" key="1">
    <citation type="submission" date="2021-02" db="EMBL/GenBank/DDBJ databases">
        <authorList>
            <person name="Nowell W R."/>
        </authorList>
    </citation>
    <scope>NUCLEOTIDE SEQUENCE</scope>
    <source>
        <strain evidence="11">Ploen Becks lab</strain>
    </source>
</reference>
<dbReference type="InterPro" id="IPR051022">
    <property type="entry name" value="Notch_Cell-Fate_Det"/>
</dbReference>
<keyword evidence="12" id="KW-1185">Reference proteome</keyword>
<dbReference type="InterPro" id="IPR019775">
    <property type="entry name" value="WD40_repeat_CS"/>
</dbReference>
<accession>A0A814BY44</accession>
<feature type="chain" id="PRO_5032280794" description="EGF-like domain-containing protein" evidence="9">
    <location>
        <begin position="20"/>
        <end position="538"/>
    </location>
</feature>
<evidence type="ECO:0000256" key="4">
    <source>
        <dbReference type="ARBA" id="ARBA00022737"/>
    </source>
</evidence>
<evidence type="ECO:0000313" key="11">
    <source>
        <dbReference type="EMBL" id="CAF0934104.1"/>
    </source>
</evidence>
<feature type="transmembrane region" description="Helical" evidence="8">
    <location>
        <begin position="509"/>
        <end position="532"/>
    </location>
</feature>
<dbReference type="GO" id="GO:0032991">
    <property type="term" value="C:protein-containing complex"/>
    <property type="evidence" value="ECO:0007669"/>
    <property type="project" value="TreeGrafter"/>
</dbReference>
<dbReference type="Gene3D" id="2.130.10.10">
    <property type="entry name" value="YVTN repeat-like/Quinoprotein amine dehydrogenase"/>
    <property type="match status" value="1"/>
</dbReference>
<dbReference type="InterPro" id="IPR000742">
    <property type="entry name" value="EGF"/>
</dbReference>
<feature type="domain" description="EGF-like" evidence="10">
    <location>
        <begin position="422"/>
        <end position="460"/>
    </location>
</feature>
<gene>
    <name evidence="11" type="ORF">OXX778_LOCUS13069</name>
</gene>
<proteinExistence type="predicted"/>
<dbReference type="InterPro" id="IPR020472">
    <property type="entry name" value="WD40_PAC1"/>
</dbReference>
<dbReference type="PROSITE" id="PS00678">
    <property type="entry name" value="WD_REPEATS_1"/>
    <property type="match status" value="2"/>
</dbReference>
<dbReference type="SUPFAM" id="SSF50978">
    <property type="entry name" value="WD40 repeat-like"/>
    <property type="match status" value="1"/>
</dbReference>
<evidence type="ECO:0000256" key="9">
    <source>
        <dbReference type="SAM" id="SignalP"/>
    </source>
</evidence>
<dbReference type="PANTHER" id="PTHR24049:SF22">
    <property type="entry name" value="DROSOPHILA CRUMBS HOMOLOG"/>
    <property type="match status" value="1"/>
</dbReference>
<dbReference type="GO" id="GO:0007157">
    <property type="term" value="P:heterophilic cell-cell adhesion via plasma membrane cell adhesion molecules"/>
    <property type="evidence" value="ECO:0007669"/>
    <property type="project" value="TreeGrafter"/>
</dbReference>
<comment type="caution">
    <text evidence="11">The sequence shown here is derived from an EMBL/GenBank/DDBJ whole genome shotgun (WGS) entry which is preliminary data.</text>
</comment>
<dbReference type="PROSITE" id="PS50082">
    <property type="entry name" value="WD_REPEATS_2"/>
    <property type="match status" value="2"/>
</dbReference>
<dbReference type="AlphaFoldDB" id="A0A814BY44"/>
<feature type="domain" description="EGF-like" evidence="10">
    <location>
        <begin position="462"/>
        <end position="498"/>
    </location>
</feature>
<dbReference type="SMART" id="SM00320">
    <property type="entry name" value="WD40"/>
    <property type="match status" value="4"/>
</dbReference>
<keyword evidence="4" id="KW-0677">Repeat</keyword>
<dbReference type="PROSITE" id="PS01186">
    <property type="entry name" value="EGF_2"/>
    <property type="match status" value="1"/>
</dbReference>
<evidence type="ECO:0000256" key="6">
    <source>
        <dbReference type="PROSITE-ProRule" id="PRU00076"/>
    </source>
</evidence>
<dbReference type="InterPro" id="IPR036322">
    <property type="entry name" value="WD40_repeat_dom_sf"/>
</dbReference>
<dbReference type="GO" id="GO:0045197">
    <property type="term" value="P:establishment or maintenance of epithelial cell apical/basal polarity"/>
    <property type="evidence" value="ECO:0007669"/>
    <property type="project" value="TreeGrafter"/>
</dbReference>
<feature type="signal peptide" evidence="9">
    <location>
        <begin position="1"/>
        <end position="19"/>
    </location>
</feature>
<keyword evidence="8" id="KW-0472">Membrane</keyword>
<keyword evidence="8" id="KW-0812">Transmembrane</keyword>
<feature type="disulfide bond" evidence="6">
    <location>
        <begin position="391"/>
        <end position="408"/>
    </location>
</feature>
<feature type="disulfide bond" evidence="6">
    <location>
        <begin position="410"/>
        <end position="419"/>
    </location>
</feature>
<dbReference type="GO" id="GO:0005886">
    <property type="term" value="C:plasma membrane"/>
    <property type="evidence" value="ECO:0007669"/>
    <property type="project" value="TreeGrafter"/>
</dbReference>
<dbReference type="PRINTS" id="PR00320">
    <property type="entry name" value="GPROTEINBRPT"/>
</dbReference>
<dbReference type="Pfam" id="PF00400">
    <property type="entry name" value="WD40"/>
    <property type="match status" value="2"/>
</dbReference>
<dbReference type="PROSITE" id="PS50026">
    <property type="entry name" value="EGF_3"/>
    <property type="match status" value="3"/>
</dbReference>
<dbReference type="Proteomes" id="UP000663879">
    <property type="component" value="Unassembled WGS sequence"/>
</dbReference>
<sequence>MFSSQFILFVLLLIKNVDLFENSFISASDDGFIKIWNMSSEIAAIFKPVKFKCIEFLNTSYLAVGAHNGEISIWNYINMTQFKLLKHNNVSINDLLLVNKTILISASDDGSLKFWNTENFEELKYFEKAHDQGIKTLKLFNITSFISMCSNVIKEWSLVDFSELSKVDGFCVYFISADVFFKMNIITGCAVYTRIFDSSKIQLYYVLPETPARVLKVLNYPFVACGLQNAHISKILALEYIPDDILITAGLDGFIKIWNLTSQILIKEYKLNGIINDLILVSNYNPYQTTYEATTTEIKPVQTFYEEYTRNEAITAKLDVNKTAKNEDTEYSYISKSSKDQSTESIQIKTEYNNLLQGEDNNSDILEVSDIEKIFNLLKMNFDLNDCLTNCSNKGLCRFHKNIKKYVCECNLGFFGESCQRNSNPCSSNPCFNAGLCTLVNKSLFKCECLRDYYTGDFCEKEIDLCQNETCFSQGICTVQNLKSKCVCFDSFYGEKCEIESYDGLVRKIIIKTGSIIAIITLFALYLILILIDFSNLI</sequence>
<dbReference type="InterPro" id="IPR015943">
    <property type="entry name" value="WD40/YVTN_repeat-like_dom_sf"/>
</dbReference>
<evidence type="ECO:0000256" key="7">
    <source>
        <dbReference type="PROSITE-ProRule" id="PRU00221"/>
    </source>
</evidence>
<evidence type="ECO:0000256" key="2">
    <source>
        <dbReference type="ARBA" id="ARBA00022574"/>
    </source>
</evidence>
<keyword evidence="2 7" id="KW-0853">WD repeat</keyword>
<feature type="disulfide bond" evidence="6">
    <location>
        <begin position="488"/>
        <end position="497"/>
    </location>
</feature>
<feature type="domain" description="EGF-like" evidence="10">
    <location>
        <begin position="383"/>
        <end position="420"/>
    </location>
</feature>
<organism evidence="11 12">
    <name type="scientific">Brachionus calyciflorus</name>
    <dbReference type="NCBI Taxonomy" id="104777"/>
    <lineage>
        <taxon>Eukaryota</taxon>
        <taxon>Metazoa</taxon>
        <taxon>Spiralia</taxon>
        <taxon>Gnathifera</taxon>
        <taxon>Rotifera</taxon>
        <taxon>Eurotatoria</taxon>
        <taxon>Monogononta</taxon>
        <taxon>Pseudotrocha</taxon>
        <taxon>Ploima</taxon>
        <taxon>Brachionidae</taxon>
        <taxon>Brachionus</taxon>
    </lineage>
</organism>
<evidence type="ECO:0000256" key="3">
    <source>
        <dbReference type="ARBA" id="ARBA00022729"/>
    </source>
</evidence>